<feature type="compositionally biased region" description="Polar residues" evidence="1">
    <location>
        <begin position="558"/>
        <end position="570"/>
    </location>
</feature>
<evidence type="ECO:0000313" key="2">
    <source>
        <dbReference type="EMBL" id="NJC74320.1"/>
    </source>
</evidence>
<accession>A0ABX0Y9X5</accession>
<feature type="region of interest" description="Disordered" evidence="1">
    <location>
        <begin position="551"/>
        <end position="570"/>
    </location>
</feature>
<evidence type="ECO:0000313" key="3">
    <source>
        <dbReference type="Proteomes" id="UP000722989"/>
    </source>
</evidence>
<dbReference type="Proteomes" id="UP000722989">
    <property type="component" value="Unassembled WGS sequence"/>
</dbReference>
<reference evidence="2 3" key="1">
    <citation type="submission" date="2020-03" db="EMBL/GenBank/DDBJ databases">
        <title>WGS of the type strain of Planosporangium spp.</title>
        <authorList>
            <person name="Thawai C."/>
        </authorList>
    </citation>
    <scope>NUCLEOTIDE SEQUENCE [LARGE SCALE GENOMIC DNA]</scope>
    <source>
        <strain evidence="2 3">TBRC 5610</strain>
    </source>
</reference>
<dbReference type="EMBL" id="JAATVY010000065">
    <property type="protein sequence ID" value="NJC74320.1"/>
    <property type="molecule type" value="Genomic_DNA"/>
</dbReference>
<feature type="non-terminal residue" evidence="2">
    <location>
        <position position="1"/>
    </location>
</feature>
<name>A0ABX0Y9X5_9ACTN</name>
<gene>
    <name evidence="2" type="ORF">HC031_32100</name>
</gene>
<evidence type="ECO:0000256" key="1">
    <source>
        <dbReference type="SAM" id="MobiDB-lite"/>
    </source>
</evidence>
<dbReference type="RefSeq" id="WP_167929218.1">
    <property type="nucleotide sequence ID" value="NZ_JAATVY010000065.1"/>
</dbReference>
<sequence length="909" mass="89710">TFTYTPAAGAVLSGGDNGLSVTWTPDPADAIGWIPVTATVTLHVNQAGQTLSFSPPIDDAVTHTYGDAPFGATAVSSAGLPVTYRVGADDACVSSPQGDGSTRLAITAAGSCTLTVNQPGDGNYSAAVPLTHAFSVARQTPKLTLAPKDTTYGTALGADQLDAAIAPAEAGAHGRTGYTLDGAPLPADGIVPAGTHTLTATYTPDPTTGGNFNGTSVDATFTVAQAAQQISFAALGDRTVGDAGFTVTATASTGLPVVFRTATSTVCTVAPTGTVTVLHAGTCTIDADQPGDNNYLPAHTVARSFTVRQAAQTIHFTSPGDHTYLDAPAALTATGGASGNPVTFTALPADVCTVNGTQLQINGAGACTITASQAGTADYQAANDVIDTITIHKATPAISWSAPAPIQFGTELTGTQLNATVQPAGITGDFAYTLADGTPAAGAVPHASTDPQVLKVTFTPAAPDDANFTSATGQTTIVVGKADQSISWTTVPTGATYGDAPFTVAATGGASGNPVTFSAAAGSACTVTGATVTITGAGDCVLDADQAGTSDFNPAPTSPRSLTVAKQTPTMSWETPDHVTYGTPLSGTQLGAAVTPAEAASAGSVQYTTDAGSGDAAGQVLHAGSHRLTATYTPGTGGAGPNYTGTSKSVTLVVDQAPQAISGFATIGTQTYGGTPLTLAATGGASGKPVYFTVGAGSTCTTTGANGTTLTLTGTGSCTVIAHQDGTADYTPAPDVAQTFGIQQATQTITFAPLSDAAVGDPAITLSATGGGSGNPVTFAAGPATTCTVTTSGVLTITGPGVCDVTASQAGNTNYAAATPVTRTFQVAYRICVLSDQTHVNQSGSTVPVQIALCTAAGGRLGSASIVVHATGVDAGPATAPGNSQPGNNFRYTTTDGGSYQYNLKTDGL</sequence>
<comment type="caution">
    <text evidence="2">The sequence shown here is derived from an EMBL/GenBank/DDBJ whole genome shotgun (WGS) entry which is preliminary data.</text>
</comment>
<organism evidence="2 3">
    <name type="scientific">Planosporangium thailandense</name>
    <dbReference type="NCBI Taxonomy" id="765197"/>
    <lineage>
        <taxon>Bacteria</taxon>
        <taxon>Bacillati</taxon>
        <taxon>Actinomycetota</taxon>
        <taxon>Actinomycetes</taxon>
        <taxon>Micromonosporales</taxon>
        <taxon>Micromonosporaceae</taxon>
        <taxon>Planosporangium</taxon>
    </lineage>
</organism>
<protein>
    <submittedName>
        <fullName evidence="2">Uncharacterized protein</fullName>
    </submittedName>
</protein>
<proteinExistence type="predicted"/>
<keyword evidence="3" id="KW-1185">Reference proteome</keyword>
<feature type="non-terminal residue" evidence="2">
    <location>
        <position position="909"/>
    </location>
</feature>